<dbReference type="SMART" id="SM00731">
    <property type="entry name" value="SprT"/>
    <property type="match status" value="1"/>
</dbReference>
<sequence length="156" mass="17992">MTAMLTRTMTITQAREITQDLLLEHGLAAFGWKFGLDHAKRRAGCCNYRTKTVSLSRYLLAQRSYEDSLNTITHEIAHALTPGHHHDAVWARKHRELGGDGKRCYERDDVDLNAPWIGTCAKGKQYARYRQPKRLDGWQCKCGNGPRHSLTWERNR</sequence>
<dbReference type="Pfam" id="PF10263">
    <property type="entry name" value="SprT-like"/>
    <property type="match status" value="1"/>
</dbReference>
<proteinExistence type="predicted"/>
<accession>A0A3S9UDC7</accession>
<dbReference type="Proteomes" id="UP000287856">
    <property type="component" value="Segment"/>
</dbReference>
<evidence type="ECO:0000313" key="2">
    <source>
        <dbReference type="EMBL" id="AZS08282.1"/>
    </source>
</evidence>
<organism evidence="2 3">
    <name type="scientific">Mycobacterium phage IronMan</name>
    <dbReference type="NCBI Taxonomy" id="2499042"/>
    <lineage>
        <taxon>Viruses</taxon>
        <taxon>Duplodnaviria</taxon>
        <taxon>Heunggongvirae</taxon>
        <taxon>Uroviricota</taxon>
        <taxon>Caudoviricetes</taxon>
        <taxon>Pukovnikvirus</taxon>
        <taxon>Pukovnikvirus ironman</taxon>
    </lineage>
</organism>
<dbReference type="InterPro" id="IPR006640">
    <property type="entry name" value="SprT-like_domain"/>
</dbReference>
<evidence type="ECO:0000259" key="1">
    <source>
        <dbReference type="SMART" id="SM00731"/>
    </source>
</evidence>
<dbReference type="GeneID" id="64948123"/>
<evidence type="ECO:0000313" key="3">
    <source>
        <dbReference type="Proteomes" id="UP000287856"/>
    </source>
</evidence>
<keyword evidence="3" id="KW-1185">Reference proteome</keyword>
<name>A0A3S9UDC7_9CAUD</name>
<dbReference type="GO" id="GO:0006950">
    <property type="term" value="P:response to stress"/>
    <property type="evidence" value="ECO:0007669"/>
    <property type="project" value="UniProtKB-ARBA"/>
</dbReference>
<dbReference type="KEGG" id="vg:64948123"/>
<dbReference type="EMBL" id="MK279857">
    <property type="protein sequence ID" value="AZS08282.1"/>
    <property type="molecule type" value="Genomic_DNA"/>
</dbReference>
<protein>
    <recommendedName>
        <fullName evidence="1">SprT-like domain-containing protein</fullName>
    </recommendedName>
</protein>
<gene>
    <name evidence="2" type="primary">81</name>
    <name evidence="2" type="ORF">PBI_IRONMAN_81</name>
</gene>
<feature type="domain" description="SprT-like" evidence="1">
    <location>
        <begin position="15"/>
        <end position="149"/>
    </location>
</feature>
<dbReference type="RefSeq" id="YP_010064264.1">
    <property type="nucleotide sequence ID" value="NC_054814.1"/>
</dbReference>
<reference evidence="2 3" key="1">
    <citation type="submission" date="2018-12" db="EMBL/GenBank/DDBJ databases">
        <authorList>
            <person name="Stoner T.H."/>
            <person name="Garlena R.A."/>
            <person name="Russell D.A."/>
            <person name="Pope W.H."/>
            <person name="Jacobs-Sera D."/>
            <person name="Hatfull G.F."/>
        </authorList>
    </citation>
    <scope>NUCLEOTIDE SEQUENCE [LARGE SCALE GENOMIC DNA]</scope>
</reference>